<organism evidence="2 3">
    <name type="scientific">Luteimonas terrae</name>
    <dbReference type="NCBI Taxonomy" id="1530191"/>
    <lineage>
        <taxon>Bacteria</taxon>
        <taxon>Pseudomonadati</taxon>
        <taxon>Pseudomonadota</taxon>
        <taxon>Gammaproteobacteria</taxon>
        <taxon>Lysobacterales</taxon>
        <taxon>Lysobacteraceae</taxon>
        <taxon>Luteimonas</taxon>
    </lineage>
</organism>
<dbReference type="Proteomes" id="UP001256588">
    <property type="component" value="Unassembled WGS sequence"/>
</dbReference>
<dbReference type="InterPro" id="IPR009305">
    <property type="entry name" value="Mpo1-like"/>
</dbReference>
<dbReference type="Pfam" id="PF06127">
    <property type="entry name" value="Mpo1-like"/>
    <property type="match status" value="1"/>
</dbReference>
<feature type="transmembrane region" description="Helical" evidence="1">
    <location>
        <begin position="31"/>
        <end position="49"/>
    </location>
</feature>
<dbReference type="PANTHER" id="PTHR28026:SF9">
    <property type="entry name" value="2-HYDROXY-PALMITIC ACID DIOXYGENASE MPO1"/>
    <property type="match status" value="1"/>
</dbReference>
<feature type="transmembrane region" description="Helical" evidence="1">
    <location>
        <begin position="107"/>
        <end position="125"/>
    </location>
</feature>
<evidence type="ECO:0000256" key="1">
    <source>
        <dbReference type="SAM" id="Phobius"/>
    </source>
</evidence>
<comment type="caution">
    <text evidence="2">The sequence shown here is derived from an EMBL/GenBank/DDBJ whole genome shotgun (WGS) entry which is preliminary data.</text>
</comment>
<feature type="transmembrane region" description="Helical" evidence="1">
    <location>
        <begin position="137"/>
        <end position="155"/>
    </location>
</feature>
<dbReference type="RefSeq" id="WP_310237098.1">
    <property type="nucleotide sequence ID" value="NZ_JAVDWO010000013.1"/>
</dbReference>
<reference evidence="2 3" key="1">
    <citation type="submission" date="2023-07" db="EMBL/GenBank/DDBJ databases">
        <title>Sorghum-associated microbial communities from plants grown in Nebraska, USA.</title>
        <authorList>
            <person name="Schachtman D."/>
        </authorList>
    </citation>
    <scope>NUCLEOTIDE SEQUENCE [LARGE SCALE GENOMIC DNA]</scope>
    <source>
        <strain evidence="2 3">4099</strain>
    </source>
</reference>
<name>A0ABU1XZH6_9GAMM</name>
<evidence type="ECO:0000313" key="3">
    <source>
        <dbReference type="Proteomes" id="UP001256588"/>
    </source>
</evidence>
<keyword evidence="1" id="KW-1133">Transmembrane helix</keyword>
<feature type="transmembrane region" description="Helical" evidence="1">
    <location>
        <begin position="80"/>
        <end position="100"/>
    </location>
</feature>
<protein>
    <submittedName>
        <fullName evidence="2">Membrane protein YGL010W</fullName>
    </submittedName>
</protein>
<dbReference type="PANTHER" id="PTHR28026">
    <property type="entry name" value="DUF962 DOMAIN PROTEIN (AFU_ORTHOLOGUE AFUA_8G05310)"/>
    <property type="match status" value="1"/>
</dbReference>
<keyword evidence="1" id="KW-0812">Transmembrane</keyword>
<dbReference type="EMBL" id="JAVDWO010000013">
    <property type="protein sequence ID" value="MDR7194190.1"/>
    <property type="molecule type" value="Genomic_DNA"/>
</dbReference>
<sequence length="162" mass="18353">MDATQDDAQLRPIDRWFASYSADHRNDTNQWIHVFAVPAILWSVIALLWCIPGGTIFKPGIWAALAMFAAWRFYQRASPRLGFGMFAVFLLLAALTWALHQALGTRGLLTAAIAVFVVAWIAQFVGHKVEGQKPSFLTDLTYLLIGPAWVLAKLYRRLSWRY</sequence>
<keyword evidence="3" id="KW-1185">Reference proteome</keyword>
<proteinExistence type="predicted"/>
<evidence type="ECO:0000313" key="2">
    <source>
        <dbReference type="EMBL" id="MDR7194190.1"/>
    </source>
</evidence>
<keyword evidence="1" id="KW-0472">Membrane</keyword>
<accession>A0ABU1XZH6</accession>
<gene>
    <name evidence="2" type="ORF">J2W68_002932</name>
</gene>